<dbReference type="PROSITE" id="PS51257">
    <property type="entry name" value="PROKAR_LIPOPROTEIN"/>
    <property type="match status" value="1"/>
</dbReference>
<gene>
    <name evidence="2" type="ORF">SAMN04489864_103237</name>
</gene>
<sequence>MKKLNLTYAIVAIIILFSAACKKDGTTIINAKSAKEFAALYGPGIQSVKINGSTSNTFTLKGGTKITIPAGAIKLGGVAVTGEINIDAMEVLNRSDVLFSGTNTNHISGAPLASDGFIYLNASVNGIKADQALNAAIKISIPAKRTGFTQIWEGVEKIGADNQMAWQAPVPNAAGGGVQIKGEVDAAAGLFTFDMGNLGWINCDVFYSYTNPKTTTRITLVNNPGALASFRAFSGETFVFFCAKGSNVAAQIYTLDGPNTVKSYDNMMPIGAEGKYLSFAIKDGKYYYAELETTITASQHVTLTLAETTEAQVQAAINSLNNY</sequence>
<dbReference type="Proteomes" id="UP000199666">
    <property type="component" value="Unassembled WGS sequence"/>
</dbReference>
<protein>
    <submittedName>
        <fullName evidence="2">Uncharacterized protein</fullName>
    </submittedName>
</protein>
<feature type="chain" id="PRO_5011589420" evidence="1">
    <location>
        <begin position="24"/>
        <end position="323"/>
    </location>
</feature>
<keyword evidence="3" id="KW-1185">Reference proteome</keyword>
<evidence type="ECO:0000256" key="1">
    <source>
        <dbReference type="SAM" id="SignalP"/>
    </source>
</evidence>
<dbReference type="STRING" id="414048.SAMN04489864_103237"/>
<reference evidence="2 3" key="1">
    <citation type="submission" date="2016-10" db="EMBL/GenBank/DDBJ databases">
        <authorList>
            <person name="de Groot N.N."/>
        </authorList>
    </citation>
    <scope>NUCLEOTIDE SEQUENCE [LARGE SCALE GENOMIC DNA]</scope>
    <source>
        <strain evidence="2 3">DSM 18684</strain>
    </source>
</reference>
<dbReference type="OrthoDB" id="1488726at2"/>
<name>A0A1I2VT15_9SPHI</name>
<accession>A0A1I2VT15</accession>
<feature type="signal peptide" evidence="1">
    <location>
        <begin position="1"/>
        <end position="23"/>
    </location>
</feature>
<organism evidence="2 3">
    <name type="scientific">Pedobacter insulae</name>
    <dbReference type="NCBI Taxonomy" id="414048"/>
    <lineage>
        <taxon>Bacteria</taxon>
        <taxon>Pseudomonadati</taxon>
        <taxon>Bacteroidota</taxon>
        <taxon>Sphingobacteriia</taxon>
        <taxon>Sphingobacteriales</taxon>
        <taxon>Sphingobacteriaceae</taxon>
        <taxon>Pedobacter</taxon>
    </lineage>
</organism>
<evidence type="ECO:0000313" key="2">
    <source>
        <dbReference type="EMBL" id="SFG92193.1"/>
    </source>
</evidence>
<evidence type="ECO:0000313" key="3">
    <source>
        <dbReference type="Proteomes" id="UP000199666"/>
    </source>
</evidence>
<dbReference type="RefSeq" id="WP_090992747.1">
    <property type="nucleotide sequence ID" value="NZ_FOPP01000003.1"/>
</dbReference>
<dbReference type="EMBL" id="FOPP01000003">
    <property type="protein sequence ID" value="SFG92193.1"/>
    <property type="molecule type" value="Genomic_DNA"/>
</dbReference>
<dbReference type="AlphaFoldDB" id="A0A1I2VT15"/>
<keyword evidence="1" id="KW-0732">Signal</keyword>
<proteinExistence type="predicted"/>